<dbReference type="PROSITE" id="PS51257">
    <property type="entry name" value="PROKAR_LIPOPROTEIN"/>
    <property type="match status" value="1"/>
</dbReference>
<evidence type="ECO:0000313" key="1">
    <source>
        <dbReference type="EMBL" id="MCY9530256.1"/>
    </source>
</evidence>
<protein>
    <recommendedName>
        <fullName evidence="3">Butirosin biosynthesis protein H N-terminal domain-containing protein</fullName>
    </recommendedName>
</protein>
<accession>A0ABT4ED26</accession>
<reference evidence="1 2" key="1">
    <citation type="submission" date="2022-05" db="EMBL/GenBank/DDBJ databases">
        <title>Genome Sequencing of Bee-Associated Microbes.</title>
        <authorList>
            <person name="Dunlap C."/>
        </authorList>
    </citation>
    <scope>NUCLEOTIDE SEQUENCE [LARGE SCALE GENOMIC DNA]</scope>
    <source>
        <strain evidence="1 2">NRRL NRS-750</strain>
    </source>
</reference>
<name>A0ABT4ED26_PAEAL</name>
<comment type="caution">
    <text evidence="1">The sequence shown here is derived from an EMBL/GenBank/DDBJ whole genome shotgun (WGS) entry which is preliminary data.</text>
</comment>
<evidence type="ECO:0008006" key="3">
    <source>
        <dbReference type="Google" id="ProtNLM"/>
    </source>
</evidence>
<gene>
    <name evidence="1" type="ORF">M5X04_13105</name>
</gene>
<proteinExistence type="predicted"/>
<dbReference type="Proteomes" id="UP001527090">
    <property type="component" value="Unassembled WGS sequence"/>
</dbReference>
<organism evidence="1 2">
    <name type="scientific">Paenibacillus alvei</name>
    <name type="common">Bacillus alvei</name>
    <dbReference type="NCBI Taxonomy" id="44250"/>
    <lineage>
        <taxon>Bacteria</taxon>
        <taxon>Bacillati</taxon>
        <taxon>Bacillota</taxon>
        <taxon>Bacilli</taxon>
        <taxon>Bacillales</taxon>
        <taxon>Paenibacillaceae</taxon>
        <taxon>Paenibacillus</taxon>
    </lineage>
</organism>
<sequence>MNKILPFHYPTVTTYPNHAFILSGCTAYEQFSSFFYSGYIQLQSKNEVTKDPDSNNLLIDFYTTDIEYDHTPFIKIQRLPKMTIDKLNINIIDFIIESIEQDYYFFAFVNEQYIPGSPAYQKYYWRHMILIYGFDQDKQIFNTAGFFGGNKYSVSTASFEQVEQAYYSHDSSCIDGKDFMNHLLFYSFNKHGKYDFDIHSVHEQLQDYYYSRNTSKRHRAFRNPLKGKYGLQIYDDFKIHLDNVINGGRFKRHSFQLLWEHKRTMLERINYMVGHNYLTNSEQNYNNYSVLEKKTNILRMMMIKSLFNKDHYDIEKMIYIVDEIKDYERSALETLIESIVL</sequence>
<dbReference type="EMBL" id="JAMDLY010000011">
    <property type="protein sequence ID" value="MCY9530256.1"/>
    <property type="molecule type" value="Genomic_DNA"/>
</dbReference>
<evidence type="ECO:0000313" key="2">
    <source>
        <dbReference type="Proteomes" id="UP001527090"/>
    </source>
</evidence>
<dbReference type="RefSeq" id="WP_268632193.1">
    <property type="nucleotide sequence ID" value="NZ_JAMDLY010000011.1"/>
</dbReference>
<keyword evidence="2" id="KW-1185">Reference proteome</keyword>